<protein>
    <submittedName>
        <fullName evidence="2">Uncharacterized protein</fullName>
    </submittedName>
</protein>
<evidence type="ECO:0000256" key="1">
    <source>
        <dbReference type="SAM" id="Phobius"/>
    </source>
</evidence>
<proteinExistence type="predicted"/>
<keyword evidence="1" id="KW-1133">Transmembrane helix</keyword>
<sequence>MFYNIFMFWWPILTSMIFIILQVEVSLKNKLPFSILVTVLYTLFMIFIILVVTSFDFYIILILICMYFWFISISAYFANR</sequence>
<name>W4ENZ2_9BACL</name>
<comment type="caution">
    <text evidence="2">The sequence shown here is derived from an EMBL/GenBank/DDBJ whole genome shotgun (WGS) entry which is preliminary data.</text>
</comment>
<keyword evidence="1" id="KW-0472">Membrane</keyword>
<accession>W4ENZ2</accession>
<feature type="transmembrane region" description="Helical" evidence="1">
    <location>
        <begin position="57"/>
        <end position="78"/>
    </location>
</feature>
<keyword evidence="3" id="KW-1185">Reference proteome</keyword>
<dbReference type="AlphaFoldDB" id="W4ENZ2"/>
<reference evidence="2 3" key="1">
    <citation type="journal article" date="2014" name="BMC Genomics">
        <title>Genomic comparison of sporeforming bacilli isolated from milk.</title>
        <authorList>
            <person name="Moreno Switt A.I."/>
            <person name="Andrus A.D."/>
            <person name="Ranieri M.L."/>
            <person name="Orsi R.H."/>
            <person name="Ivy R."/>
            <person name="den Bakker H.C."/>
            <person name="Martin N.H."/>
            <person name="Wiedmann M."/>
            <person name="Boor K.J."/>
        </authorList>
    </citation>
    <scope>NUCLEOTIDE SEQUENCE [LARGE SCALE GENOMIC DNA]</scope>
    <source>
        <strain evidence="2 3">FSL R5-213</strain>
    </source>
</reference>
<feature type="transmembrane region" description="Helical" evidence="1">
    <location>
        <begin position="31"/>
        <end position="51"/>
    </location>
</feature>
<organism evidence="2 3">
    <name type="scientific">Viridibacillus arenosi FSL R5-213</name>
    <dbReference type="NCBI Taxonomy" id="1227360"/>
    <lineage>
        <taxon>Bacteria</taxon>
        <taxon>Bacillati</taxon>
        <taxon>Bacillota</taxon>
        <taxon>Bacilli</taxon>
        <taxon>Bacillales</taxon>
        <taxon>Caryophanaceae</taxon>
        <taxon>Viridibacillus</taxon>
    </lineage>
</organism>
<gene>
    <name evidence="2" type="ORF">C176_18537</name>
</gene>
<evidence type="ECO:0000313" key="3">
    <source>
        <dbReference type="Proteomes" id="UP000019062"/>
    </source>
</evidence>
<feature type="transmembrane region" description="Helical" evidence="1">
    <location>
        <begin position="6"/>
        <end position="24"/>
    </location>
</feature>
<dbReference type="Proteomes" id="UP000019062">
    <property type="component" value="Unassembled WGS sequence"/>
</dbReference>
<dbReference type="EMBL" id="ASQA01000037">
    <property type="protein sequence ID" value="ETT81486.1"/>
    <property type="molecule type" value="Genomic_DNA"/>
</dbReference>
<keyword evidence="1" id="KW-0812">Transmembrane</keyword>
<evidence type="ECO:0000313" key="2">
    <source>
        <dbReference type="EMBL" id="ETT81486.1"/>
    </source>
</evidence>